<dbReference type="AlphaFoldDB" id="A0A078LDJ9"/>
<organism evidence="1">
    <name type="scientific">Citrobacter koseri</name>
    <name type="common">Citrobacter diversus</name>
    <dbReference type="NCBI Taxonomy" id="545"/>
    <lineage>
        <taxon>Bacteria</taxon>
        <taxon>Pseudomonadati</taxon>
        <taxon>Pseudomonadota</taxon>
        <taxon>Gammaproteobacteria</taxon>
        <taxon>Enterobacterales</taxon>
        <taxon>Enterobacteriaceae</taxon>
        <taxon>Citrobacter</taxon>
    </lineage>
</organism>
<gene>
    <name evidence="1" type="ORF">BN1086_00311</name>
</gene>
<proteinExistence type="predicted"/>
<evidence type="ECO:0000313" key="1">
    <source>
        <dbReference type="EMBL" id="CDZ82239.1"/>
    </source>
</evidence>
<name>A0A078LDJ9_CITKO</name>
<reference evidence="1" key="1">
    <citation type="submission" date="2014-06" db="EMBL/GenBank/DDBJ databases">
        <authorList>
            <person name="Urmite Genomes Urmite Genomes"/>
        </authorList>
    </citation>
    <scope>NUCLEOTIDE SEQUENCE</scope>
</reference>
<sequence length="88" mass="9436">MFAVDGGFNRHKLAAGLPAPDGIDGFAYHMRNGPVDRPVDIKVQIAAELRAMRVAAAGSPQDDLNGLTDIIRSPDDFAGSLQSRLPEY</sequence>
<accession>A0A078LDJ9</accession>
<dbReference type="EMBL" id="LK931336">
    <property type="protein sequence ID" value="CDZ82239.1"/>
    <property type="molecule type" value="Genomic_DNA"/>
</dbReference>
<protein>
    <submittedName>
        <fullName evidence="1">Uncharacterized protein</fullName>
    </submittedName>
</protein>